<reference evidence="3 4" key="1">
    <citation type="submission" date="2020-02" db="EMBL/GenBank/DDBJ databases">
        <title>Draft genome sequence of Haematococcus lacustris strain NIES-144.</title>
        <authorList>
            <person name="Morimoto D."/>
            <person name="Nakagawa S."/>
            <person name="Yoshida T."/>
            <person name="Sawayama S."/>
        </authorList>
    </citation>
    <scope>NUCLEOTIDE SEQUENCE [LARGE SCALE GENOMIC DNA]</scope>
    <source>
        <strain evidence="3 4">NIES-144</strain>
    </source>
</reference>
<evidence type="ECO:0000313" key="4">
    <source>
        <dbReference type="Proteomes" id="UP000485058"/>
    </source>
</evidence>
<evidence type="ECO:0000256" key="2">
    <source>
        <dbReference type="SAM" id="SignalP"/>
    </source>
</evidence>
<keyword evidence="2" id="KW-0732">Signal</keyword>
<organism evidence="3 4">
    <name type="scientific">Haematococcus lacustris</name>
    <name type="common">Green alga</name>
    <name type="synonym">Haematococcus pluvialis</name>
    <dbReference type="NCBI Taxonomy" id="44745"/>
    <lineage>
        <taxon>Eukaryota</taxon>
        <taxon>Viridiplantae</taxon>
        <taxon>Chlorophyta</taxon>
        <taxon>core chlorophytes</taxon>
        <taxon>Chlorophyceae</taxon>
        <taxon>CS clade</taxon>
        <taxon>Chlamydomonadales</taxon>
        <taxon>Haematococcaceae</taxon>
        <taxon>Haematococcus</taxon>
    </lineage>
</organism>
<comment type="caution">
    <text evidence="3">The sequence shown here is derived from an EMBL/GenBank/DDBJ whole genome shotgun (WGS) entry which is preliminary data.</text>
</comment>
<evidence type="ECO:0000256" key="1">
    <source>
        <dbReference type="SAM" id="MobiDB-lite"/>
    </source>
</evidence>
<accession>A0A6A0A8Q0</accession>
<feature type="compositionally biased region" description="Polar residues" evidence="1">
    <location>
        <begin position="56"/>
        <end position="72"/>
    </location>
</feature>
<name>A0A6A0A8Q0_HAELA</name>
<sequence>MAVACKRGRAPVALSLLLLLVTFSTASMVRGQSPSSQQGQPPVVDDVEPTFDISPGTLTSTPAGQLPPGTTA</sequence>
<feature type="compositionally biased region" description="Low complexity" evidence="1">
    <location>
        <begin position="31"/>
        <end position="42"/>
    </location>
</feature>
<feature type="signal peptide" evidence="2">
    <location>
        <begin position="1"/>
        <end position="26"/>
    </location>
</feature>
<dbReference type="AlphaFoldDB" id="A0A6A0A8Q0"/>
<evidence type="ECO:0000313" key="3">
    <source>
        <dbReference type="EMBL" id="GFH28995.1"/>
    </source>
</evidence>
<dbReference type="EMBL" id="BLLF01004133">
    <property type="protein sequence ID" value="GFH28995.1"/>
    <property type="molecule type" value="Genomic_DNA"/>
</dbReference>
<feature type="non-terminal residue" evidence="3">
    <location>
        <position position="72"/>
    </location>
</feature>
<feature type="region of interest" description="Disordered" evidence="1">
    <location>
        <begin position="29"/>
        <end position="72"/>
    </location>
</feature>
<protein>
    <submittedName>
        <fullName evidence="3">Uncharacterized protein</fullName>
    </submittedName>
</protein>
<keyword evidence="4" id="KW-1185">Reference proteome</keyword>
<feature type="chain" id="PRO_5025446997" evidence="2">
    <location>
        <begin position="27"/>
        <end position="72"/>
    </location>
</feature>
<proteinExistence type="predicted"/>
<gene>
    <name evidence="3" type="ORF">HaLaN_27579</name>
</gene>
<dbReference type="Proteomes" id="UP000485058">
    <property type="component" value="Unassembled WGS sequence"/>
</dbReference>